<feature type="compositionally biased region" description="Basic and acidic residues" evidence="1">
    <location>
        <begin position="973"/>
        <end position="986"/>
    </location>
</feature>
<evidence type="ECO:0000256" key="1">
    <source>
        <dbReference type="SAM" id="MobiDB-lite"/>
    </source>
</evidence>
<reference evidence="2 3" key="1">
    <citation type="submission" date="2017-04" db="EMBL/GenBank/DDBJ databases">
        <title>The new phylogeny of genus Mycobacterium.</title>
        <authorList>
            <person name="Tortoli E."/>
            <person name="Trovato A."/>
            <person name="Cirillo D.M."/>
        </authorList>
    </citation>
    <scope>NUCLEOTIDE SEQUENCE [LARGE SCALE GENOMIC DNA]</scope>
    <source>
        <strain evidence="2 3">DSM 45247</strain>
    </source>
</reference>
<name>A0A1X2LC27_9MYCO</name>
<protein>
    <recommendedName>
        <fullName evidence="4">NACHT domain-containing protein</fullName>
    </recommendedName>
</protein>
<comment type="caution">
    <text evidence="2">The sequence shown here is derived from an EMBL/GenBank/DDBJ whole genome shotgun (WGS) entry which is preliminary data.</text>
</comment>
<feature type="region of interest" description="Disordered" evidence="1">
    <location>
        <begin position="967"/>
        <end position="986"/>
    </location>
</feature>
<evidence type="ECO:0000313" key="2">
    <source>
        <dbReference type="EMBL" id="OSC31542.1"/>
    </source>
</evidence>
<dbReference type="Proteomes" id="UP000242320">
    <property type="component" value="Unassembled WGS sequence"/>
</dbReference>
<proteinExistence type="predicted"/>
<gene>
    <name evidence="2" type="ORF">B8W69_03590</name>
</gene>
<accession>A0A1X2LC27</accession>
<evidence type="ECO:0008006" key="4">
    <source>
        <dbReference type="Google" id="ProtNLM"/>
    </source>
</evidence>
<dbReference type="EMBL" id="NCXM01000003">
    <property type="protein sequence ID" value="OSC31542.1"/>
    <property type="molecule type" value="Genomic_DNA"/>
</dbReference>
<evidence type="ECO:0000313" key="3">
    <source>
        <dbReference type="Proteomes" id="UP000242320"/>
    </source>
</evidence>
<sequence length="2124" mass="235325">MDSAEYVRPSRDGDQFHYVWAARRSLSMLDPTSRMVMIAVEGTSAADTQSGGGEEVIDIAEYYGTKNLATAEQVIYRQFKHSTVNDHSQWTASWMKKTLVGFAKKYAAIRDEHPSRIGRTTYILTTNRPAKPEIHRALAALREGSGGPNRKASRDISYISRLVAPIVGDDRVADFLEKFLLEDAERGLIDQRGQLERQVSGYLPGAPTDGYVLLKEMIAVRATSEYSARNFATRHDVLAALKVTEDQILPAPNLFSSPEDLLETDQFHAFAATVTESNDSSAVIGHATGGVGKSVLAHAFGAFMPTGSTTVVYDCFGNGTYRRPSSPRHEARHALVQICNELAAKGLSDLVLPSPTASDNDYFRIFRQRIEQACNLLAKREPRSLVTIAVDAADNAALVARDTGTRSFVSGLLRESMPANCRLVLFCRTERLDLLNPPPSAVTRELKGFSLQETARFLRTRFLSVPGGDIAEFHRITRGHPRAQAAALASKASVQQALSDLGGLDQTPETIIYKSIRDAIENARDAHSNAPHEVDRLCEALAALRPMIPTQVLAAVAGVPEPLVESFVSDLGRPLLIDSGAVQFRDEPTETWFHENCRPTGTRLNEFLDRVMQLADDDPYLATSLPDLLLEAGRIDALIDLALNLAHRAEGQQLSYNQSDLERYEIAQHTVQVALKGALRGGNELAAARLALNAGKLAAGHGRRLKLIRDNPDLASEFLDPSLQEHLIATRALAGDWPGANVVSESAMLATARGQRDLARHHLRGAVEWTTAWVRRPSTEDHTPSVEIRDIADLAWGALNTDGPAACAAFLERWKPLTIAFEAGLIVARRLGDVGRIDDLLELVRGKGRPKHLKLAVAQTLWEYDIDAPEDVVRTLLSTLRRHRKPMELVARRKYDYSDELPGLDGIVWIVALAFRFGTVSREEGVQILDLYLPDNPGSAVASWYRPKAATLMRGFAVRSHLNGSQLDPDSIADPRLEKDKERGVRGSRTLHEHNTTVVPLCRWMNLWVSSVVGSEHEIACHYDQLRGEHMRKYSDYDPPRFLINALPRVAVRILSRIEAPEMCDKLAVWCEQNAQFMSWPTLTEVVRVASGSVQLRDIVPVAAQLVRDSVATARDESAAACDALVALGRASYRLDPNEGREHFHEALKISEHAGDDLYERWRTFTLLAKHFGRRSSPDDERAQRLLRIAECVMPYMGDGIWAADPLMIAGTLSPIEAIAGASRWRDRCVADIDAISVAFASRDSDAELEPTIALAFAALSERVPRVHWLTAAFRSAPERGALIAKAFGDFERSTPRSDEDYAEIDAAAAQAAVDLGGTKYDPIYRAVRKPVRLDGFTSRDWFSTGASGSSPYLNVAESHEELDFRSAEVWNSALRSARGNVSRGSSDDVIDAALSGPTVDLAEVLAAFRGSDEFNLFDCNRVLGRLKSINYLPLALRGEARALCEVVLERFPRQLTCARYEPLDLDVLARLTGWDADQFIGDALERLGKLPDRLSSDECYSLATRLSDRLDDNGVAEVFDECASLFGDVVSECSTDDRGEAAALQPKTVTEAVAAFLWAALGDPRAEVRWRAAHAVDLLLQFGELPMAIALFAAATDSRWLSGFVDPRLVFYRKHALQWLLFAMAHASQARAELVTVAIFEPLLRTLLLDQPPHVVMQHSARHCVRSLHSAGLIRWSQKEMDYIATIGTPVAEVNEDLDFKYRRVLTLSDLLTVEASDGDLSACIAEFDDDESMQEYPGDNEFRYFIDFRDDWCAPLGDAFGLHRDAVERLVGDLAGAEAGDGAGRLPTQDARRELGLYEGPTKAYRSDWPSSDDLGFYGAIHAISELAGRLVRRLPVVRRYDEGDDEYQRFLSKHRVTRGDGRWLSDRRDLAPPVKAIGEFSSTDSSVRDDDWLFAVRRDDFEEILEPSATTIMVWGKREVVTRSRSLDSHVRSALIDPVVAESFLRAVRSAQSTTPLSLPAAGDYESSKAGRFSLKGWIRDGGASTGRDAQDPFAGRIGYPPARPCDEVVAMYGLRGDEDLRSWTRGDRAVMHSVVWDDREEVSQSEMVGSSGDELVIDRGFLAELIACERRLLLVQVTIHPFSHHERRSYRDHLDEDNVSYVESSTMYYVIGKDGLRIEL</sequence>
<organism evidence="2 3">
    <name type="scientific">Mycolicibacterium vulneris</name>
    <dbReference type="NCBI Taxonomy" id="547163"/>
    <lineage>
        <taxon>Bacteria</taxon>
        <taxon>Bacillati</taxon>
        <taxon>Actinomycetota</taxon>
        <taxon>Actinomycetes</taxon>
        <taxon>Mycobacteriales</taxon>
        <taxon>Mycobacteriaceae</taxon>
        <taxon>Mycolicibacterium</taxon>
    </lineage>
</organism>
<dbReference type="OrthoDB" id="4770405at2"/>
<keyword evidence="3" id="KW-1185">Reference proteome</keyword>
<dbReference type="RefSeq" id="WP_085288617.1">
    <property type="nucleotide sequence ID" value="NZ_NCXM01000003.1"/>
</dbReference>